<name>A0A382ZPB1_9ZZZZ</name>
<dbReference type="EMBL" id="UINC01185592">
    <property type="protein sequence ID" value="SVD97377.1"/>
    <property type="molecule type" value="Genomic_DNA"/>
</dbReference>
<protein>
    <recommendedName>
        <fullName evidence="1">ATP-dependent DNA helicase uvsW N-terminal domain-containing protein</fullName>
    </recommendedName>
</protein>
<dbReference type="Pfam" id="PF21241">
    <property type="entry name" value="UvsW_N"/>
    <property type="match status" value="1"/>
</dbReference>
<feature type="non-terminal residue" evidence="2">
    <location>
        <position position="100"/>
    </location>
</feature>
<evidence type="ECO:0000259" key="1">
    <source>
        <dbReference type="Pfam" id="PF21241"/>
    </source>
</evidence>
<dbReference type="Gene3D" id="3.30.780.20">
    <property type="match status" value="1"/>
</dbReference>
<accession>A0A382ZPB1</accession>
<organism evidence="2">
    <name type="scientific">marine metagenome</name>
    <dbReference type="NCBI Taxonomy" id="408172"/>
    <lineage>
        <taxon>unclassified sequences</taxon>
        <taxon>metagenomes</taxon>
        <taxon>ecological metagenomes</taxon>
    </lineage>
</organism>
<dbReference type="AlphaFoldDB" id="A0A382ZPB1"/>
<proteinExistence type="predicted"/>
<sequence length="100" mass="11957">MEISCERHIAYELNEYFSFKVPNAQFHPKFKAKMWDGKIRLFNINTGKMYLGLYRYLKEWAQKHSYKFETDIIEATGENVDYKSCCDYINNLNPIVKGEK</sequence>
<dbReference type="InterPro" id="IPR049409">
    <property type="entry name" value="UvsW_N"/>
</dbReference>
<dbReference type="InterPro" id="IPR049430">
    <property type="entry name" value="UvsW_N_sf"/>
</dbReference>
<gene>
    <name evidence="2" type="ORF">METZ01_LOCUS450231</name>
</gene>
<reference evidence="2" key="1">
    <citation type="submission" date="2018-05" db="EMBL/GenBank/DDBJ databases">
        <authorList>
            <person name="Lanie J.A."/>
            <person name="Ng W.-L."/>
            <person name="Kazmierczak K.M."/>
            <person name="Andrzejewski T.M."/>
            <person name="Davidsen T.M."/>
            <person name="Wayne K.J."/>
            <person name="Tettelin H."/>
            <person name="Glass J.I."/>
            <person name="Rusch D."/>
            <person name="Podicherti R."/>
            <person name="Tsui H.-C.T."/>
            <person name="Winkler M.E."/>
        </authorList>
    </citation>
    <scope>NUCLEOTIDE SEQUENCE</scope>
</reference>
<feature type="domain" description="ATP-dependent DNA helicase uvsW N-terminal" evidence="1">
    <location>
        <begin position="2"/>
        <end position="71"/>
    </location>
</feature>
<evidence type="ECO:0000313" key="2">
    <source>
        <dbReference type="EMBL" id="SVD97377.1"/>
    </source>
</evidence>